<gene>
    <name evidence="2" type="ORF">ACFQGU_05875</name>
</gene>
<keyword evidence="3" id="KW-1185">Reference proteome</keyword>
<protein>
    <submittedName>
        <fullName evidence="2">DUF1992 domain-containing protein</fullName>
    </submittedName>
</protein>
<accession>A0ABW1SY75</accession>
<evidence type="ECO:0000313" key="3">
    <source>
        <dbReference type="Proteomes" id="UP001596138"/>
    </source>
</evidence>
<dbReference type="EMBL" id="JBHSTI010000008">
    <property type="protein sequence ID" value="MFC6237396.1"/>
    <property type="molecule type" value="Genomic_DNA"/>
</dbReference>
<sequence length="126" mass="14149">MDAESLAEKAIREAIERGEFDNLPGAGKPLKLSNSGDPEWWLKNLVEREGDVPLGGAVSLRREADSFPESLADMPHEQAVRAVLEDFNARVTDDWRRPQVGKGIPVVARKVDVDAMVERWKAMKRR</sequence>
<evidence type="ECO:0000313" key="2">
    <source>
        <dbReference type="EMBL" id="MFC6237396.1"/>
    </source>
</evidence>
<evidence type="ECO:0000259" key="1">
    <source>
        <dbReference type="Pfam" id="PF09350"/>
    </source>
</evidence>
<dbReference type="RefSeq" id="WP_386764654.1">
    <property type="nucleotide sequence ID" value="NZ_JBHSTI010000008.1"/>
</dbReference>
<reference evidence="3" key="1">
    <citation type="journal article" date="2019" name="Int. J. Syst. Evol. Microbiol.">
        <title>The Global Catalogue of Microorganisms (GCM) 10K type strain sequencing project: providing services to taxonomists for standard genome sequencing and annotation.</title>
        <authorList>
            <consortium name="The Broad Institute Genomics Platform"/>
            <consortium name="The Broad Institute Genome Sequencing Center for Infectious Disease"/>
            <person name="Wu L."/>
            <person name="Ma J."/>
        </authorList>
    </citation>
    <scope>NUCLEOTIDE SEQUENCE [LARGE SCALE GENOMIC DNA]</scope>
    <source>
        <strain evidence="3">CGMCC 4.7317</strain>
    </source>
</reference>
<proteinExistence type="predicted"/>
<dbReference type="Proteomes" id="UP001596138">
    <property type="component" value="Unassembled WGS sequence"/>
</dbReference>
<organism evidence="2 3">
    <name type="scientific">Longivirga aurantiaca</name>
    <dbReference type="NCBI Taxonomy" id="1837743"/>
    <lineage>
        <taxon>Bacteria</taxon>
        <taxon>Bacillati</taxon>
        <taxon>Actinomycetota</taxon>
        <taxon>Actinomycetes</taxon>
        <taxon>Sporichthyales</taxon>
        <taxon>Sporichthyaceae</taxon>
        <taxon>Longivirga</taxon>
    </lineage>
</organism>
<name>A0ABW1SY75_9ACTN</name>
<dbReference type="Pfam" id="PF09350">
    <property type="entry name" value="DJC28_CD"/>
    <property type="match status" value="1"/>
</dbReference>
<comment type="caution">
    <text evidence="2">The sequence shown here is derived from an EMBL/GenBank/DDBJ whole genome shotgun (WGS) entry which is preliminary data.</text>
</comment>
<feature type="domain" description="DnaJ homologue subfamily C member 28 conserved" evidence="1">
    <location>
        <begin position="6"/>
        <end position="50"/>
    </location>
</feature>
<dbReference type="InterPro" id="IPR018961">
    <property type="entry name" value="DnaJ_homolog_subfam-C_membr-28"/>
</dbReference>